<dbReference type="EMBL" id="JAULSU010000005">
    <property type="protein sequence ID" value="KAK0616965.1"/>
    <property type="molecule type" value="Genomic_DNA"/>
</dbReference>
<proteinExistence type="predicted"/>
<feature type="region of interest" description="Disordered" evidence="1">
    <location>
        <begin position="149"/>
        <end position="182"/>
    </location>
</feature>
<keyword evidence="3" id="KW-1185">Reference proteome</keyword>
<comment type="caution">
    <text evidence="2">The sequence shown here is derived from an EMBL/GenBank/DDBJ whole genome shotgun (WGS) entry which is preliminary data.</text>
</comment>
<name>A0AA39WKH0_9PEZI</name>
<evidence type="ECO:0000313" key="2">
    <source>
        <dbReference type="EMBL" id="KAK0616965.1"/>
    </source>
</evidence>
<feature type="compositionally biased region" description="Low complexity" evidence="1">
    <location>
        <begin position="151"/>
        <end position="164"/>
    </location>
</feature>
<dbReference type="AlphaFoldDB" id="A0AA39WKH0"/>
<organism evidence="2 3">
    <name type="scientific">Immersiella caudata</name>
    <dbReference type="NCBI Taxonomy" id="314043"/>
    <lineage>
        <taxon>Eukaryota</taxon>
        <taxon>Fungi</taxon>
        <taxon>Dikarya</taxon>
        <taxon>Ascomycota</taxon>
        <taxon>Pezizomycotina</taxon>
        <taxon>Sordariomycetes</taxon>
        <taxon>Sordariomycetidae</taxon>
        <taxon>Sordariales</taxon>
        <taxon>Lasiosphaeriaceae</taxon>
        <taxon>Immersiella</taxon>
    </lineage>
</organism>
<accession>A0AA39WKH0</accession>
<sequence length="182" mass="20085">MKTDKRLLGGCSCAGLGVELGSPPISIEGEASWSFPKQSHVDSHWTTPSNPPVQKMFRHPAADRTQNDFMQMTSFQSKEPQMPHAQTSIIPVSQSKSHAQIQNPFRSLKMKHWSYQAGDTANLRRFADSAACHIPADLRVSGPCAPPIFAPSRSQRSPPSLPRLGCAVFPNTDQHRDQQRGN</sequence>
<evidence type="ECO:0000313" key="3">
    <source>
        <dbReference type="Proteomes" id="UP001175000"/>
    </source>
</evidence>
<protein>
    <submittedName>
        <fullName evidence="2">Uncharacterized protein</fullName>
    </submittedName>
</protein>
<reference evidence="2" key="1">
    <citation type="submission" date="2023-06" db="EMBL/GenBank/DDBJ databases">
        <title>Genome-scale phylogeny and comparative genomics of the fungal order Sordariales.</title>
        <authorList>
            <consortium name="Lawrence Berkeley National Laboratory"/>
            <person name="Hensen N."/>
            <person name="Bonometti L."/>
            <person name="Westerberg I."/>
            <person name="Brannstrom I.O."/>
            <person name="Guillou S."/>
            <person name="Cros-Aarteil S."/>
            <person name="Calhoun S."/>
            <person name="Haridas S."/>
            <person name="Kuo A."/>
            <person name="Mondo S."/>
            <person name="Pangilinan J."/>
            <person name="Riley R."/>
            <person name="Labutti K."/>
            <person name="Andreopoulos B."/>
            <person name="Lipzen A."/>
            <person name="Chen C."/>
            <person name="Yanf M."/>
            <person name="Daum C."/>
            <person name="Ng V."/>
            <person name="Clum A."/>
            <person name="Steindorff A."/>
            <person name="Ohm R."/>
            <person name="Martin F."/>
            <person name="Silar P."/>
            <person name="Natvig D."/>
            <person name="Lalanne C."/>
            <person name="Gautier V."/>
            <person name="Ament-Velasquez S.L."/>
            <person name="Kruys A."/>
            <person name="Hutchinson M.I."/>
            <person name="Powell A.J."/>
            <person name="Barry K."/>
            <person name="Miller A.N."/>
            <person name="Grigoriev I.V."/>
            <person name="Debuchy R."/>
            <person name="Gladieux P."/>
            <person name="Thoren M.H."/>
            <person name="Johannesson H."/>
        </authorList>
    </citation>
    <scope>NUCLEOTIDE SEQUENCE</scope>
    <source>
        <strain evidence="2">CBS 606.72</strain>
    </source>
</reference>
<feature type="compositionally biased region" description="Basic and acidic residues" evidence="1">
    <location>
        <begin position="173"/>
        <end position="182"/>
    </location>
</feature>
<evidence type="ECO:0000256" key="1">
    <source>
        <dbReference type="SAM" id="MobiDB-lite"/>
    </source>
</evidence>
<gene>
    <name evidence="2" type="ORF">B0T14DRAFT_254867</name>
</gene>
<dbReference type="Proteomes" id="UP001175000">
    <property type="component" value="Unassembled WGS sequence"/>
</dbReference>